<dbReference type="InterPro" id="IPR022924">
    <property type="entry name" value="Cardiolipin_synthase"/>
</dbReference>
<dbReference type="SMART" id="SM00155">
    <property type="entry name" value="PLDc"/>
    <property type="match status" value="2"/>
</dbReference>
<feature type="domain" description="PLD phosphodiesterase" evidence="13">
    <location>
        <begin position="386"/>
        <end position="413"/>
    </location>
</feature>
<evidence type="ECO:0000313" key="17">
    <source>
        <dbReference type="Proteomes" id="UP000214673"/>
    </source>
</evidence>
<dbReference type="SUPFAM" id="SSF56024">
    <property type="entry name" value="Phospholipase D/nuclease"/>
    <property type="match status" value="2"/>
</dbReference>
<dbReference type="PANTHER" id="PTHR21248">
    <property type="entry name" value="CARDIOLIPIN SYNTHASE"/>
    <property type="match status" value="1"/>
</dbReference>
<comment type="function">
    <text evidence="1">Could be a virulence factor.</text>
</comment>
<dbReference type="GO" id="GO:0005576">
    <property type="term" value="C:extracellular region"/>
    <property type="evidence" value="ECO:0007669"/>
    <property type="project" value="UniProtKB-SubCell"/>
</dbReference>
<comment type="subcellular location">
    <subcellularLocation>
        <location evidence="2">Cell membrane</location>
    </subcellularLocation>
    <subcellularLocation>
        <location evidence="3">Secreted</location>
    </subcellularLocation>
</comment>
<dbReference type="GO" id="GO:0005886">
    <property type="term" value="C:plasma membrane"/>
    <property type="evidence" value="ECO:0007669"/>
    <property type="project" value="UniProtKB-SubCell"/>
</dbReference>
<dbReference type="EC" id="2.7.8.-" evidence="11"/>
<keyword evidence="17" id="KW-1185">Reference proteome</keyword>
<dbReference type="STRING" id="366616.CG51_17795"/>
<evidence type="ECO:0000256" key="8">
    <source>
        <dbReference type="ARBA" id="ARBA00022737"/>
    </source>
</evidence>
<gene>
    <name evidence="15" type="primary">cls</name>
    <name evidence="15" type="ORF">CDV52_20600</name>
    <name evidence="14" type="ORF">CDV53_13490</name>
</gene>
<name>A0A212AHH1_9RHOB</name>
<dbReference type="Proteomes" id="UP000196640">
    <property type="component" value="Unassembled WGS sequence"/>
</dbReference>
<evidence type="ECO:0000313" key="16">
    <source>
        <dbReference type="Proteomes" id="UP000196640"/>
    </source>
</evidence>
<keyword evidence="9 12" id="KW-1133">Transmembrane helix</keyword>
<keyword evidence="5" id="KW-0964">Secreted</keyword>
<dbReference type="OrthoDB" id="9762009at2"/>
<keyword evidence="10 12" id="KW-0472">Membrane</keyword>
<proteinExistence type="predicted"/>
<evidence type="ECO:0000256" key="2">
    <source>
        <dbReference type="ARBA" id="ARBA00004236"/>
    </source>
</evidence>
<dbReference type="Pfam" id="PF13091">
    <property type="entry name" value="PLDc_2"/>
    <property type="match status" value="2"/>
</dbReference>
<evidence type="ECO:0000256" key="12">
    <source>
        <dbReference type="SAM" id="Phobius"/>
    </source>
</evidence>
<evidence type="ECO:0000256" key="4">
    <source>
        <dbReference type="ARBA" id="ARBA00022475"/>
    </source>
</evidence>
<dbReference type="InterPro" id="IPR001736">
    <property type="entry name" value="PLipase_D/transphosphatidylase"/>
</dbReference>
<dbReference type="AlphaFoldDB" id="A0A212AHH1"/>
<evidence type="ECO:0000256" key="5">
    <source>
        <dbReference type="ARBA" id="ARBA00022525"/>
    </source>
</evidence>
<dbReference type="EMBL" id="NIPV01000063">
    <property type="protein sequence ID" value="OWJ74461.1"/>
    <property type="molecule type" value="Genomic_DNA"/>
</dbReference>
<dbReference type="GO" id="GO:0008808">
    <property type="term" value="F:cardiolipin synthase activity"/>
    <property type="evidence" value="ECO:0007669"/>
    <property type="project" value="UniProtKB-UniRule"/>
</dbReference>
<dbReference type="NCBIfam" id="TIGR04265">
    <property type="entry name" value="bac_cardiolipin"/>
    <property type="match status" value="1"/>
</dbReference>
<evidence type="ECO:0000313" key="14">
    <source>
        <dbReference type="EMBL" id="OWJ74461.1"/>
    </source>
</evidence>
<sequence length="472" mass="51652">MTTVLATILAVFGALAVAYCVWAAIASARTPQGAAAWVVFLVSSPWFGVPAFLVLGRRKVRDYRAAWRESHDLFSIQDTEASRGTLPFEREKTLRALERIGGLPFTGGNEVRLLIDGGATFDAICAVVDSARESVCVQFYIIRDDGLGRRLADHLVAAAARGVKVRVMYDGVGSQKLPEAWAARLRDAGVAVLNPDHSRGPTSRLEINFRNHRKTVVVDGDVAFVGGHNVGDEYLGLDPQFGRWRDTHVEIRGPVAGQIQAVFAEDWHWASGESLTDDLPWEAGDATDPENATLAALVPTGPGDPIDSGSLMFFTAITAARDRIWIASPYFVPDTDIMSALVSAALAGRDVRILLPSTIDHYLPWLASHAYFDELRATGVRFFRYCDGFLHQKVILVDDDLAAVGTANLDNRSFRLNFESMVFVADGAFASDVERMLSDDFVQSDELISALVDQPLHIRISSPLARLWAPLL</sequence>
<evidence type="ECO:0000256" key="10">
    <source>
        <dbReference type="ARBA" id="ARBA00023136"/>
    </source>
</evidence>
<evidence type="ECO:0000313" key="15">
    <source>
        <dbReference type="EMBL" id="OWJ80889.1"/>
    </source>
</evidence>
<keyword evidence="6" id="KW-0808">Transferase</keyword>
<dbReference type="GO" id="GO:0032049">
    <property type="term" value="P:cardiolipin biosynthetic process"/>
    <property type="evidence" value="ECO:0007669"/>
    <property type="project" value="UniProtKB-UniRule"/>
</dbReference>
<dbReference type="EMBL" id="NIPX01000061">
    <property type="protein sequence ID" value="OWJ80889.1"/>
    <property type="molecule type" value="Genomic_DNA"/>
</dbReference>
<accession>A0A212AHH1</accession>
<comment type="caution">
    <text evidence="15">The sequence shown here is derived from an EMBL/GenBank/DDBJ whole genome shotgun (WGS) entry which is preliminary data.</text>
</comment>
<evidence type="ECO:0000256" key="7">
    <source>
        <dbReference type="ARBA" id="ARBA00022692"/>
    </source>
</evidence>
<dbReference type="PANTHER" id="PTHR21248:SF22">
    <property type="entry name" value="PHOSPHOLIPASE D"/>
    <property type="match status" value="1"/>
</dbReference>
<feature type="transmembrane region" description="Helical" evidence="12">
    <location>
        <begin position="33"/>
        <end position="55"/>
    </location>
</feature>
<feature type="domain" description="PLD phosphodiesterase" evidence="13">
    <location>
        <begin position="207"/>
        <end position="234"/>
    </location>
</feature>
<evidence type="ECO:0000256" key="3">
    <source>
        <dbReference type="ARBA" id="ARBA00004613"/>
    </source>
</evidence>
<dbReference type="Gene3D" id="3.30.870.10">
    <property type="entry name" value="Endonuclease Chain A"/>
    <property type="match status" value="2"/>
</dbReference>
<keyword evidence="8" id="KW-0677">Repeat</keyword>
<keyword evidence="7 12" id="KW-0812">Transmembrane</keyword>
<evidence type="ECO:0000256" key="9">
    <source>
        <dbReference type="ARBA" id="ARBA00022989"/>
    </source>
</evidence>
<reference evidence="16 17" key="1">
    <citation type="submission" date="2016-11" db="EMBL/GenBank/DDBJ databases">
        <title>Comparison of Traditional DNA-DNA Hybridization with In Silico Genomic Analysis.</title>
        <authorList>
            <person name="Nicholson A.C."/>
            <person name="Sammons S."/>
            <person name="Humrighouse B.W."/>
            <person name="Graziano J."/>
            <person name="Lasker B."/>
            <person name="Whitney A.M."/>
            <person name="Mcquiston J.R."/>
        </authorList>
    </citation>
    <scope>NUCLEOTIDE SEQUENCE [LARGE SCALE GENOMIC DNA]</scope>
    <source>
        <strain evidence="14 17">H1892</strain>
        <strain evidence="15 16">H2381</strain>
    </source>
</reference>
<dbReference type="InterPro" id="IPR025202">
    <property type="entry name" value="PLD-like_dom"/>
</dbReference>
<evidence type="ECO:0000259" key="13">
    <source>
        <dbReference type="PROSITE" id="PS50035"/>
    </source>
</evidence>
<evidence type="ECO:0000256" key="11">
    <source>
        <dbReference type="NCBIfam" id="TIGR04265"/>
    </source>
</evidence>
<dbReference type="Proteomes" id="UP000214673">
    <property type="component" value="Unassembled WGS sequence"/>
</dbReference>
<organism evidence="15 16">
    <name type="scientific">Haematobacter missouriensis</name>
    <dbReference type="NCBI Taxonomy" id="366616"/>
    <lineage>
        <taxon>Bacteria</taxon>
        <taxon>Pseudomonadati</taxon>
        <taxon>Pseudomonadota</taxon>
        <taxon>Alphaproteobacteria</taxon>
        <taxon>Rhodobacterales</taxon>
        <taxon>Paracoccaceae</taxon>
        <taxon>Haematobacter</taxon>
    </lineage>
</organism>
<evidence type="ECO:0000256" key="1">
    <source>
        <dbReference type="ARBA" id="ARBA00003145"/>
    </source>
</evidence>
<dbReference type="RefSeq" id="WP_035747392.1">
    <property type="nucleotide sequence ID" value="NZ_JFGS01000060.1"/>
</dbReference>
<dbReference type="PROSITE" id="PS50035">
    <property type="entry name" value="PLD"/>
    <property type="match status" value="2"/>
</dbReference>
<protein>
    <recommendedName>
        <fullName evidence="11">Cardiolipin synthase</fullName>
        <ecNumber evidence="11">2.7.8.-</ecNumber>
    </recommendedName>
</protein>
<evidence type="ECO:0000256" key="6">
    <source>
        <dbReference type="ARBA" id="ARBA00022679"/>
    </source>
</evidence>
<keyword evidence="4" id="KW-1003">Cell membrane</keyword>